<dbReference type="SUPFAM" id="SSF53335">
    <property type="entry name" value="S-adenosyl-L-methionine-dependent methyltransferases"/>
    <property type="match status" value="1"/>
</dbReference>
<dbReference type="Gene3D" id="3.40.50.12710">
    <property type="match status" value="1"/>
</dbReference>
<keyword evidence="3 7" id="KW-0489">Methyltransferase</keyword>
<dbReference type="AlphaFoldDB" id="A0A6A7C7C5"/>
<comment type="similarity">
    <text evidence="2 7">Belongs to the NDUFAF7 family.</text>
</comment>
<evidence type="ECO:0000256" key="3">
    <source>
        <dbReference type="ARBA" id="ARBA00022603"/>
    </source>
</evidence>
<dbReference type="GO" id="GO:0032259">
    <property type="term" value="P:methylation"/>
    <property type="evidence" value="ECO:0007669"/>
    <property type="project" value="UniProtKB-KW"/>
</dbReference>
<dbReference type="GO" id="GO:0005739">
    <property type="term" value="C:mitochondrion"/>
    <property type="evidence" value="ECO:0007669"/>
    <property type="project" value="UniProtKB-SubCell"/>
</dbReference>
<feature type="region of interest" description="Disordered" evidence="8">
    <location>
        <begin position="1"/>
        <end position="54"/>
    </location>
</feature>
<reference evidence="9" key="1">
    <citation type="journal article" date="2020" name="Stud. Mycol.">
        <title>101 Dothideomycetes genomes: a test case for predicting lifestyles and emergence of pathogens.</title>
        <authorList>
            <person name="Haridas S."/>
            <person name="Albert R."/>
            <person name="Binder M."/>
            <person name="Bloem J."/>
            <person name="Labutti K."/>
            <person name="Salamov A."/>
            <person name="Andreopoulos B."/>
            <person name="Baker S."/>
            <person name="Barry K."/>
            <person name="Bills G."/>
            <person name="Bluhm B."/>
            <person name="Cannon C."/>
            <person name="Castanera R."/>
            <person name="Culley D."/>
            <person name="Daum C."/>
            <person name="Ezra D."/>
            <person name="Gonzalez J."/>
            <person name="Henrissat B."/>
            <person name="Kuo A."/>
            <person name="Liang C."/>
            <person name="Lipzen A."/>
            <person name="Lutzoni F."/>
            <person name="Magnuson J."/>
            <person name="Mondo S."/>
            <person name="Nolan M."/>
            <person name="Ohm R."/>
            <person name="Pangilinan J."/>
            <person name="Park H.-J."/>
            <person name="Ramirez L."/>
            <person name="Alfaro M."/>
            <person name="Sun H."/>
            <person name="Tritt A."/>
            <person name="Yoshinaga Y."/>
            <person name="Zwiers L.-H."/>
            <person name="Turgeon B."/>
            <person name="Goodwin S."/>
            <person name="Spatafora J."/>
            <person name="Crous P."/>
            <person name="Grigoriev I."/>
        </authorList>
    </citation>
    <scope>NUCLEOTIDE SEQUENCE</scope>
    <source>
        <strain evidence="9">CBS 480.64</strain>
    </source>
</reference>
<dbReference type="InterPro" id="IPR038375">
    <property type="entry name" value="NDUFAF7_sf"/>
</dbReference>
<keyword evidence="5 7" id="KW-0496">Mitochondrion</keyword>
<organism evidence="9 10">
    <name type="scientific">Piedraia hortae CBS 480.64</name>
    <dbReference type="NCBI Taxonomy" id="1314780"/>
    <lineage>
        <taxon>Eukaryota</taxon>
        <taxon>Fungi</taxon>
        <taxon>Dikarya</taxon>
        <taxon>Ascomycota</taxon>
        <taxon>Pezizomycotina</taxon>
        <taxon>Dothideomycetes</taxon>
        <taxon>Dothideomycetidae</taxon>
        <taxon>Capnodiales</taxon>
        <taxon>Piedraiaceae</taxon>
        <taxon>Piedraia</taxon>
    </lineage>
</organism>
<evidence type="ECO:0000256" key="1">
    <source>
        <dbReference type="ARBA" id="ARBA00004173"/>
    </source>
</evidence>
<dbReference type="EC" id="2.1.1.320" evidence="7"/>
<dbReference type="Pfam" id="PF02636">
    <property type="entry name" value="Methyltransf_28"/>
    <property type="match status" value="1"/>
</dbReference>
<keyword evidence="4 7" id="KW-0808">Transferase</keyword>
<dbReference type="Proteomes" id="UP000799421">
    <property type="component" value="Unassembled WGS sequence"/>
</dbReference>
<dbReference type="GO" id="GO:0035243">
    <property type="term" value="F:protein-arginine omega-N symmetric methyltransferase activity"/>
    <property type="evidence" value="ECO:0007669"/>
    <property type="project" value="UniProtKB-EC"/>
</dbReference>
<evidence type="ECO:0000256" key="8">
    <source>
        <dbReference type="SAM" id="MobiDB-lite"/>
    </source>
</evidence>
<evidence type="ECO:0000313" key="10">
    <source>
        <dbReference type="Proteomes" id="UP000799421"/>
    </source>
</evidence>
<dbReference type="InterPro" id="IPR003788">
    <property type="entry name" value="NDUFAF7"/>
</dbReference>
<evidence type="ECO:0000313" key="9">
    <source>
        <dbReference type="EMBL" id="KAF2863476.1"/>
    </source>
</evidence>
<evidence type="ECO:0000256" key="5">
    <source>
        <dbReference type="ARBA" id="ARBA00023128"/>
    </source>
</evidence>
<comment type="catalytic activity">
    <reaction evidence="6 7">
        <text>L-arginyl-[protein] + 2 S-adenosyl-L-methionine = N(omega),N(omega)'-dimethyl-L-arginyl-[protein] + 2 S-adenosyl-L-homocysteine + 2 H(+)</text>
        <dbReference type="Rhea" id="RHEA:48108"/>
        <dbReference type="Rhea" id="RHEA-COMP:10532"/>
        <dbReference type="Rhea" id="RHEA-COMP:11992"/>
        <dbReference type="ChEBI" id="CHEBI:15378"/>
        <dbReference type="ChEBI" id="CHEBI:29965"/>
        <dbReference type="ChEBI" id="CHEBI:57856"/>
        <dbReference type="ChEBI" id="CHEBI:59789"/>
        <dbReference type="ChEBI" id="CHEBI:88221"/>
        <dbReference type="EC" id="2.1.1.320"/>
    </reaction>
</comment>
<dbReference type="OrthoDB" id="17415at2759"/>
<dbReference type="InterPro" id="IPR029063">
    <property type="entry name" value="SAM-dependent_MTases_sf"/>
</dbReference>
<name>A0A6A7C7C5_9PEZI</name>
<keyword evidence="10" id="KW-1185">Reference proteome</keyword>
<dbReference type="FunFam" id="3.40.50.12710:FF:000002">
    <property type="entry name" value="Protein arginine methyltransferase NDUFAF7"/>
    <property type="match status" value="1"/>
</dbReference>
<dbReference type="PANTHER" id="PTHR12049">
    <property type="entry name" value="PROTEIN ARGININE METHYLTRANSFERASE NDUFAF7, MITOCHONDRIAL"/>
    <property type="match status" value="1"/>
</dbReference>
<sequence>MDRPLTRRLLLLSKKPNLPPKQCRHISLPTPTQTPPHKRPKTSSESTWQPRNDSFPANKTAEFSLYPTVTSTTLRTHRSRPRKVKMLMRDFIEDSLYNPHYGYFSKHVTIFSPGEPFSFPRIKNESQFSRLLGERYTQFEDSLDAREKRHDRQLWHTPTELFKPFYGEAIARYMIANYKLGLYPYHDLVIYEMGAGNGTLMMNILDYIRDTDHEVYARTKFKVIEVSSALANLQREGVRKGGHDDKVEVINKSIFDWEQEVPTSCYFLAMEVFDNFAHDVLRYDPFTGETLQGEVLIDADGEFYEFYTRALDPVAERFLEVREAACEGREYAHPLRSRPWLRKLRHRLPFAPNLTVPEYIPTRLMQFMEILGNKFPAHRLVTSDFHDLPGRIAGFNSPVVQTRYQRRTIAVGTPLVQQGYFDILFPVDFGVMEDMYRALTGKLTRSMTHEDFFSKWIDPSATTMRSGENAMLSWYKNASVLLSV</sequence>
<dbReference type="PANTHER" id="PTHR12049:SF5">
    <property type="entry name" value="PROTEIN ARGININE METHYLTRANSFERASE NDUFAF7 HOMOLOG, MITOCHONDRIAL"/>
    <property type="match status" value="1"/>
</dbReference>
<dbReference type="EMBL" id="MU005961">
    <property type="protein sequence ID" value="KAF2863476.1"/>
    <property type="molecule type" value="Genomic_DNA"/>
</dbReference>
<accession>A0A6A7C7C5</accession>
<feature type="compositionally biased region" description="Polar residues" evidence="8">
    <location>
        <begin position="43"/>
        <end position="54"/>
    </location>
</feature>
<proteinExistence type="inferred from homology"/>
<comment type="function">
    <text evidence="7">Arginine methyltransferase involved in the assembly or stability of mitochondrial NADH:ubiquinone oxidoreductase complex (complex I).</text>
</comment>
<evidence type="ECO:0000256" key="6">
    <source>
        <dbReference type="ARBA" id="ARBA00048612"/>
    </source>
</evidence>
<protein>
    <recommendedName>
        <fullName evidence="7">Protein arginine methyltransferase NDUFAF7</fullName>
        <ecNumber evidence="7">2.1.1.320</ecNumber>
    </recommendedName>
</protein>
<comment type="subcellular location">
    <subcellularLocation>
        <location evidence="1 7">Mitochondrion</location>
    </subcellularLocation>
</comment>
<evidence type="ECO:0000256" key="7">
    <source>
        <dbReference type="RuleBase" id="RU364114"/>
    </source>
</evidence>
<evidence type="ECO:0000256" key="2">
    <source>
        <dbReference type="ARBA" id="ARBA00005891"/>
    </source>
</evidence>
<evidence type="ECO:0000256" key="4">
    <source>
        <dbReference type="ARBA" id="ARBA00022679"/>
    </source>
</evidence>
<gene>
    <name evidence="9" type="ORF">K470DRAFT_255178</name>
</gene>